<protein>
    <submittedName>
        <fullName evidence="2">Uncharacterized protein</fullName>
    </submittedName>
</protein>
<gene>
    <name evidence="2" type="ORF">K470DRAFT_288460</name>
</gene>
<keyword evidence="3" id="KW-1185">Reference proteome</keyword>
<dbReference type="Proteomes" id="UP000799421">
    <property type="component" value="Unassembled WGS sequence"/>
</dbReference>
<reference evidence="2" key="1">
    <citation type="journal article" date="2020" name="Stud. Mycol.">
        <title>101 Dothideomycetes genomes: a test case for predicting lifestyles and emergence of pathogens.</title>
        <authorList>
            <person name="Haridas S."/>
            <person name="Albert R."/>
            <person name="Binder M."/>
            <person name="Bloem J."/>
            <person name="Labutti K."/>
            <person name="Salamov A."/>
            <person name="Andreopoulos B."/>
            <person name="Baker S."/>
            <person name="Barry K."/>
            <person name="Bills G."/>
            <person name="Bluhm B."/>
            <person name="Cannon C."/>
            <person name="Castanera R."/>
            <person name="Culley D."/>
            <person name="Daum C."/>
            <person name="Ezra D."/>
            <person name="Gonzalez J."/>
            <person name="Henrissat B."/>
            <person name="Kuo A."/>
            <person name="Liang C."/>
            <person name="Lipzen A."/>
            <person name="Lutzoni F."/>
            <person name="Magnuson J."/>
            <person name="Mondo S."/>
            <person name="Nolan M."/>
            <person name="Ohm R."/>
            <person name="Pangilinan J."/>
            <person name="Park H.-J."/>
            <person name="Ramirez L."/>
            <person name="Alfaro M."/>
            <person name="Sun H."/>
            <person name="Tritt A."/>
            <person name="Yoshinaga Y."/>
            <person name="Zwiers L.-H."/>
            <person name="Turgeon B."/>
            <person name="Goodwin S."/>
            <person name="Spatafora J."/>
            <person name="Crous P."/>
            <person name="Grigoriev I."/>
        </authorList>
    </citation>
    <scope>NUCLEOTIDE SEQUENCE</scope>
    <source>
        <strain evidence="2">CBS 480.64</strain>
    </source>
</reference>
<feature type="region of interest" description="Disordered" evidence="1">
    <location>
        <begin position="1"/>
        <end position="24"/>
    </location>
</feature>
<dbReference type="AlphaFoldDB" id="A0A6A7BVM3"/>
<dbReference type="EMBL" id="MU005996">
    <property type="protein sequence ID" value="KAF2859193.1"/>
    <property type="molecule type" value="Genomic_DNA"/>
</dbReference>
<proteinExistence type="predicted"/>
<organism evidence="2 3">
    <name type="scientific">Piedraia hortae CBS 480.64</name>
    <dbReference type="NCBI Taxonomy" id="1314780"/>
    <lineage>
        <taxon>Eukaryota</taxon>
        <taxon>Fungi</taxon>
        <taxon>Dikarya</taxon>
        <taxon>Ascomycota</taxon>
        <taxon>Pezizomycotina</taxon>
        <taxon>Dothideomycetes</taxon>
        <taxon>Dothideomycetidae</taxon>
        <taxon>Capnodiales</taxon>
        <taxon>Piedraiaceae</taxon>
        <taxon>Piedraia</taxon>
    </lineage>
</organism>
<name>A0A6A7BVM3_9PEZI</name>
<accession>A0A6A7BVM3</accession>
<evidence type="ECO:0000313" key="3">
    <source>
        <dbReference type="Proteomes" id="UP000799421"/>
    </source>
</evidence>
<evidence type="ECO:0000313" key="2">
    <source>
        <dbReference type="EMBL" id="KAF2859193.1"/>
    </source>
</evidence>
<feature type="compositionally biased region" description="Polar residues" evidence="1">
    <location>
        <begin position="12"/>
        <end position="24"/>
    </location>
</feature>
<evidence type="ECO:0000256" key="1">
    <source>
        <dbReference type="SAM" id="MobiDB-lite"/>
    </source>
</evidence>
<sequence length="180" mass="19770">MPVKLFGLHSHNPGTKQSQKNTVPASCAHTNYRENSTLARLMALIAPAKQALRSARRKLSSSGSASLRSIGFKLRKISSNRSSAPSSGDNSSVNPAYLRCNSTIPALPPVVNDYHLESLMMKTADTETKRPHGRAGRPREVEKLQRMAKGLNWKDIRVFDDGGAVIPVKQIHPPHGELLW</sequence>